<reference evidence="1 2" key="1">
    <citation type="submission" date="2014-03" db="EMBL/GenBank/DDBJ databases">
        <title>Sequencing and Comparison of Genomes and Transcriptome Profiles of Human Ehrlichiosis Agents.</title>
        <authorList>
            <person name="Lin M."/>
            <person name="Daugherty S.C."/>
            <person name="Nagaraj S."/>
            <person name="Cheng Z."/>
            <person name="Xiong Q."/>
            <person name="Lin F.-Y."/>
            <person name="Sengamalay N."/>
            <person name="Ott S."/>
            <person name="Godinez A."/>
            <person name="Tallon L.J."/>
            <person name="Sadzewicz L."/>
            <person name="Fraser C.M."/>
            <person name="Dunning Hotopp J.C."/>
            <person name="Rikihisa Y."/>
        </authorList>
    </citation>
    <scope>NUCLEOTIDE SEQUENCE [LARGE SCALE GENOMIC DNA]</scope>
    <source>
        <strain evidence="1 2">HF</strain>
    </source>
</reference>
<evidence type="ECO:0000313" key="1">
    <source>
        <dbReference type="EMBL" id="AHX04610.1"/>
    </source>
</evidence>
<dbReference type="KEGG" id="ehh:EHF_0217"/>
<proteinExistence type="predicted"/>
<gene>
    <name evidence="1" type="ORF">EHF_0217</name>
</gene>
<dbReference type="AlphaFoldDB" id="X5H3G4"/>
<sequence>MVLWCKKYFFEKGLTYIYQISEMFYIGCDKCCNYHVIYWKINHLLYQVIERKFFIVYNGI</sequence>
<keyword evidence="2" id="KW-1185">Reference proteome</keyword>
<dbReference type="HOGENOM" id="CLU_2934063_0_0_5"/>
<dbReference type="Proteomes" id="UP000023762">
    <property type="component" value="Chromosome"/>
</dbReference>
<organism evidence="1 2">
    <name type="scientific">Ehrlichia japonica</name>
    <dbReference type="NCBI Taxonomy" id="391036"/>
    <lineage>
        <taxon>Bacteria</taxon>
        <taxon>Pseudomonadati</taxon>
        <taxon>Pseudomonadota</taxon>
        <taxon>Alphaproteobacteria</taxon>
        <taxon>Rickettsiales</taxon>
        <taxon>Anaplasmataceae</taxon>
        <taxon>Ehrlichia</taxon>
    </lineage>
</organism>
<accession>X5H3G4</accession>
<dbReference type="EMBL" id="CP007474">
    <property type="protein sequence ID" value="AHX04610.1"/>
    <property type="molecule type" value="Genomic_DNA"/>
</dbReference>
<name>X5H3G4_9RICK</name>
<evidence type="ECO:0000313" key="2">
    <source>
        <dbReference type="Proteomes" id="UP000023762"/>
    </source>
</evidence>
<protein>
    <submittedName>
        <fullName evidence="1">Uncharacterized protein</fullName>
    </submittedName>
</protein>